<feature type="non-terminal residue" evidence="2">
    <location>
        <position position="84"/>
    </location>
</feature>
<comment type="caution">
    <text evidence="2">The sequence shown here is derived from an EMBL/GenBank/DDBJ whole genome shotgun (WGS) entry which is preliminary data.</text>
</comment>
<evidence type="ECO:0000313" key="2">
    <source>
        <dbReference type="EMBL" id="KIU01418.1"/>
    </source>
</evidence>
<keyword evidence="1" id="KW-0732">Signal</keyword>
<name>A0AA40JPP4_STAAU</name>
<sequence length="84" mass="8911">MGLIARLAALVLLLGAAAAPGERWVTAWATSQMIPGNNALPVEDLKDATLRQLVRIQIAGTRLRVRFTNAHGTEPLRLGAATIA</sequence>
<evidence type="ECO:0000256" key="1">
    <source>
        <dbReference type="SAM" id="SignalP"/>
    </source>
</evidence>
<dbReference type="InterPro" id="IPR053140">
    <property type="entry name" value="GDSL_Rv0518-like"/>
</dbReference>
<dbReference type="Proteomes" id="UP000032274">
    <property type="component" value="Unassembled WGS sequence"/>
</dbReference>
<gene>
    <name evidence="2" type="ORF">QU38_01740</name>
</gene>
<reference evidence="2 3" key="1">
    <citation type="submission" date="2015-01" db="EMBL/GenBank/DDBJ databases">
        <title>Characterization of Swiss Staphylococcus aureus strains involved in food poisoning.</title>
        <authorList>
            <person name="Crovadore J."/>
            <person name="Chablais R."/>
            <person name="Tonacini J."/>
            <person name="Schnyder B."/>
            <person name="Lefort F."/>
        </authorList>
    </citation>
    <scope>NUCLEOTIDE SEQUENCE [LARGE SCALE GENOMIC DNA]</scope>
    <source>
        <strain evidence="2 3">SA-120</strain>
    </source>
</reference>
<dbReference type="AlphaFoldDB" id="A0AA40JPP4"/>
<dbReference type="RefSeq" id="WP_044121480.1">
    <property type="nucleotide sequence ID" value="NZ_JXIG01000379.1"/>
</dbReference>
<dbReference type="PANTHER" id="PTHR43784">
    <property type="entry name" value="GDSL-LIKE LIPASE/ACYLHYDROLASE, PUTATIVE (AFU_ORTHOLOGUE AFUA_2G00820)-RELATED"/>
    <property type="match status" value="1"/>
</dbReference>
<proteinExistence type="predicted"/>
<evidence type="ECO:0000313" key="3">
    <source>
        <dbReference type="Proteomes" id="UP000032274"/>
    </source>
</evidence>
<dbReference type="EMBL" id="JXIG01000379">
    <property type="protein sequence ID" value="KIU01418.1"/>
    <property type="molecule type" value="Genomic_DNA"/>
</dbReference>
<accession>A0AA40JPP4</accession>
<organism evidence="2 3">
    <name type="scientific">Staphylococcus aureus</name>
    <dbReference type="NCBI Taxonomy" id="1280"/>
    <lineage>
        <taxon>Bacteria</taxon>
        <taxon>Bacillati</taxon>
        <taxon>Bacillota</taxon>
        <taxon>Bacilli</taxon>
        <taxon>Bacillales</taxon>
        <taxon>Staphylococcaceae</taxon>
        <taxon>Staphylococcus</taxon>
    </lineage>
</organism>
<feature type="chain" id="PRO_5041452138" evidence="1">
    <location>
        <begin position="19"/>
        <end position="84"/>
    </location>
</feature>
<dbReference type="PANTHER" id="PTHR43784:SF2">
    <property type="entry name" value="GDSL-LIKE LIPASE_ACYLHYDROLASE, PUTATIVE (AFU_ORTHOLOGUE AFUA_2G00820)-RELATED"/>
    <property type="match status" value="1"/>
</dbReference>
<feature type="signal peptide" evidence="1">
    <location>
        <begin position="1"/>
        <end position="18"/>
    </location>
</feature>
<protein>
    <submittedName>
        <fullName evidence="2">GDSL family lipase</fullName>
    </submittedName>
</protein>